<feature type="region of interest" description="Disordered" evidence="1">
    <location>
        <begin position="78"/>
        <end position="114"/>
    </location>
</feature>
<evidence type="ECO:0000256" key="1">
    <source>
        <dbReference type="SAM" id="MobiDB-lite"/>
    </source>
</evidence>
<evidence type="ECO:0000313" key="3">
    <source>
        <dbReference type="EMBL" id="KAK8388516.1"/>
    </source>
</evidence>
<proteinExistence type="predicted"/>
<dbReference type="AlphaFoldDB" id="A0AAW0TM62"/>
<keyword evidence="4" id="KW-1185">Reference proteome</keyword>
<protein>
    <submittedName>
        <fullName evidence="3">Uncharacterized protein</fullName>
    </submittedName>
</protein>
<feature type="compositionally biased region" description="Polar residues" evidence="1">
    <location>
        <begin position="85"/>
        <end position="104"/>
    </location>
</feature>
<sequence length="354" mass="38501">MELHPSLAIILGVVGGILVVFVVIVVVMVVRRPRRDNAQGRINQADSSIHILKKDDSHSGRLDVDEKDPDVIPETRVLPRRLADSSGTSEEPSTCEGSEVQGSQTPPPRAHDSLCPLHLLGSRADLLERRGVADVSTIYGEMVGGTTDASHDHAPQEPPHTLANTYPDSGHVTHATHAHVEPVHAHVESQPHAHQTPYIQQQQQQQQQEYTASPPPIDMHHSVSYHHMPPTSTTVPTPMYTHAIPISHTQTLPHPRSNHGRGHHAHTATLQRRSSLFMDPLTTPLVPPIAPPPAYDTPTSSLAPDMRAVVPMVAETVCITPNAPALHPHVSPPDTYPPQTFPSSFSSDRLESAV</sequence>
<evidence type="ECO:0000313" key="4">
    <source>
        <dbReference type="Proteomes" id="UP001487740"/>
    </source>
</evidence>
<reference evidence="3 4" key="1">
    <citation type="submission" date="2023-03" db="EMBL/GenBank/DDBJ databases">
        <title>High-quality genome of Scylla paramamosain provides insights in environmental adaptation.</title>
        <authorList>
            <person name="Zhang L."/>
        </authorList>
    </citation>
    <scope>NUCLEOTIDE SEQUENCE [LARGE SCALE GENOMIC DNA]</scope>
    <source>
        <strain evidence="3">LZ_2023a</strain>
        <tissue evidence="3">Muscle</tissue>
    </source>
</reference>
<keyword evidence="2" id="KW-1133">Transmembrane helix</keyword>
<accession>A0AAW0TM62</accession>
<evidence type="ECO:0000256" key="2">
    <source>
        <dbReference type="SAM" id="Phobius"/>
    </source>
</evidence>
<feature type="region of interest" description="Disordered" evidence="1">
    <location>
        <begin position="329"/>
        <end position="354"/>
    </location>
</feature>
<gene>
    <name evidence="3" type="ORF">O3P69_020477</name>
</gene>
<keyword evidence="2" id="KW-0472">Membrane</keyword>
<dbReference type="EMBL" id="JARAKH010000028">
    <property type="protein sequence ID" value="KAK8388516.1"/>
    <property type="molecule type" value="Genomic_DNA"/>
</dbReference>
<feature type="region of interest" description="Disordered" evidence="1">
    <location>
        <begin position="144"/>
        <end position="225"/>
    </location>
</feature>
<feature type="compositionally biased region" description="Pro residues" evidence="1">
    <location>
        <begin position="330"/>
        <end position="340"/>
    </location>
</feature>
<feature type="transmembrane region" description="Helical" evidence="2">
    <location>
        <begin position="6"/>
        <end position="30"/>
    </location>
</feature>
<organism evidence="3 4">
    <name type="scientific">Scylla paramamosain</name>
    <name type="common">Mud crab</name>
    <dbReference type="NCBI Taxonomy" id="85552"/>
    <lineage>
        <taxon>Eukaryota</taxon>
        <taxon>Metazoa</taxon>
        <taxon>Ecdysozoa</taxon>
        <taxon>Arthropoda</taxon>
        <taxon>Crustacea</taxon>
        <taxon>Multicrustacea</taxon>
        <taxon>Malacostraca</taxon>
        <taxon>Eumalacostraca</taxon>
        <taxon>Eucarida</taxon>
        <taxon>Decapoda</taxon>
        <taxon>Pleocyemata</taxon>
        <taxon>Brachyura</taxon>
        <taxon>Eubrachyura</taxon>
        <taxon>Portunoidea</taxon>
        <taxon>Portunidae</taxon>
        <taxon>Portuninae</taxon>
        <taxon>Scylla</taxon>
    </lineage>
</organism>
<comment type="caution">
    <text evidence="3">The sequence shown here is derived from an EMBL/GenBank/DDBJ whole genome shotgun (WGS) entry which is preliminary data.</text>
</comment>
<name>A0AAW0TM62_SCYPA</name>
<keyword evidence="2" id="KW-0812">Transmembrane</keyword>
<dbReference type="Proteomes" id="UP001487740">
    <property type="component" value="Unassembled WGS sequence"/>
</dbReference>
<feature type="compositionally biased region" description="Basic and acidic residues" evidence="1">
    <location>
        <begin position="178"/>
        <end position="191"/>
    </location>
</feature>